<feature type="domain" description="Ubiquitin-like" evidence="3">
    <location>
        <begin position="1"/>
        <end position="76"/>
    </location>
</feature>
<dbReference type="GO" id="GO:0003684">
    <property type="term" value="F:damaged DNA binding"/>
    <property type="evidence" value="ECO:0007669"/>
    <property type="project" value="UniProtKB-UniRule"/>
</dbReference>
<dbReference type="GO" id="GO:0006289">
    <property type="term" value="P:nucleotide-excision repair"/>
    <property type="evidence" value="ECO:0007669"/>
    <property type="project" value="UniProtKB-UniRule"/>
</dbReference>
<name>A0AAV6XLJ5_9LAMI</name>
<dbReference type="SUPFAM" id="SSF101238">
    <property type="entry name" value="XPC-binding domain"/>
    <property type="match status" value="1"/>
</dbReference>
<dbReference type="Proteomes" id="UP000826271">
    <property type="component" value="Unassembled WGS sequence"/>
</dbReference>
<evidence type="ECO:0000256" key="1">
    <source>
        <dbReference type="RuleBase" id="RU367049"/>
    </source>
</evidence>
<proteinExistence type="inferred from homology"/>
<feature type="domain" description="UBA" evidence="2">
    <location>
        <begin position="267"/>
        <end position="298"/>
    </location>
</feature>
<dbReference type="PROSITE" id="PS50053">
    <property type="entry name" value="UBIQUITIN_2"/>
    <property type="match status" value="1"/>
</dbReference>
<dbReference type="InterPro" id="IPR015940">
    <property type="entry name" value="UBA"/>
</dbReference>
<dbReference type="GO" id="GO:0043130">
    <property type="term" value="F:ubiquitin binding"/>
    <property type="evidence" value="ECO:0007669"/>
    <property type="project" value="UniProtKB-UniRule"/>
</dbReference>
<dbReference type="PRINTS" id="PR01839">
    <property type="entry name" value="RAD23PROTEIN"/>
</dbReference>
<evidence type="ECO:0000259" key="3">
    <source>
        <dbReference type="PROSITE" id="PS50053"/>
    </source>
</evidence>
<dbReference type="PROSITE" id="PS50030">
    <property type="entry name" value="UBA"/>
    <property type="match status" value="1"/>
</dbReference>
<keyword evidence="1" id="KW-0539">Nucleus</keyword>
<dbReference type="InterPro" id="IPR009060">
    <property type="entry name" value="UBA-like_sf"/>
</dbReference>
<dbReference type="InterPro" id="IPR000626">
    <property type="entry name" value="Ubiquitin-like_dom"/>
</dbReference>
<dbReference type="Gene3D" id="1.10.8.10">
    <property type="entry name" value="DNA helicase RuvA subunit, C-terminal domain"/>
    <property type="match status" value="1"/>
</dbReference>
<dbReference type="InterPro" id="IPR036353">
    <property type="entry name" value="XPC-bd_sf"/>
</dbReference>
<dbReference type="InterPro" id="IPR004806">
    <property type="entry name" value="Rad23"/>
</dbReference>
<comment type="function">
    <text evidence="1">Multiubiquitin chain receptor involved in modulation of proteasomal degradation. Involved in nucleotide excision repair.</text>
</comment>
<dbReference type="Gene3D" id="1.10.10.540">
    <property type="entry name" value="XPC-binding domain"/>
    <property type="match status" value="1"/>
</dbReference>
<dbReference type="EMBL" id="WHWC01000004">
    <property type="protein sequence ID" value="KAG8383831.1"/>
    <property type="molecule type" value="Genomic_DNA"/>
</dbReference>
<dbReference type="AlphaFoldDB" id="A0AAV6XLJ5"/>
<accession>A0AAV6XLJ5</accession>
<comment type="caution">
    <text evidence="4">The sequence shown here is derived from an EMBL/GenBank/DDBJ whole genome shotgun (WGS) entry which is preliminary data.</text>
</comment>
<dbReference type="SMART" id="SM00213">
    <property type="entry name" value="UBQ"/>
    <property type="match status" value="1"/>
</dbReference>
<organism evidence="4 5">
    <name type="scientific">Buddleja alternifolia</name>
    <dbReference type="NCBI Taxonomy" id="168488"/>
    <lineage>
        <taxon>Eukaryota</taxon>
        <taxon>Viridiplantae</taxon>
        <taxon>Streptophyta</taxon>
        <taxon>Embryophyta</taxon>
        <taxon>Tracheophyta</taxon>
        <taxon>Spermatophyta</taxon>
        <taxon>Magnoliopsida</taxon>
        <taxon>eudicotyledons</taxon>
        <taxon>Gunneridae</taxon>
        <taxon>Pentapetalae</taxon>
        <taxon>asterids</taxon>
        <taxon>lamiids</taxon>
        <taxon>Lamiales</taxon>
        <taxon>Scrophulariaceae</taxon>
        <taxon>Buddlejeae</taxon>
        <taxon>Buddleja</taxon>
    </lineage>
</organism>
<dbReference type="PANTHER" id="PTHR10621">
    <property type="entry name" value="UV EXCISION REPAIR PROTEIN RAD23"/>
    <property type="match status" value="1"/>
</dbReference>
<dbReference type="GO" id="GO:0005829">
    <property type="term" value="C:cytosol"/>
    <property type="evidence" value="ECO:0007669"/>
    <property type="project" value="TreeGrafter"/>
</dbReference>
<dbReference type="GO" id="GO:0005654">
    <property type="term" value="C:nucleoplasm"/>
    <property type="evidence" value="ECO:0007669"/>
    <property type="project" value="TreeGrafter"/>
</dbReference>
<evidence type="ECO:0000259" key="2">
    <source>
        <dbReference type="PROSITE" id="PS50030"/>
    </source>
</evidence>
<gene>
    <name evidence="4" type="ORF">BUALT_Bualt04G0054700</name>
</gene>
<dbReference type="InterPro" id="IPR029071">
    <property type="entry name" value="Ubiquitin-like_domsf"/>
</dbReference>
<dbReference type="InterPro" id="IPR015360">
    <property type="entry name" value="XPC-bd"/>
</dbReference>
<reference evidence="4" key="1">
    <citation type="submission" date="2019-10" db="EMBL/GenBank/DDBJ databases">
        <authorList>
            <person name="Zhang R."/>
            <person name="Pan Y."/>
            <person name="Wang J."/>
            <person name="Ma R."/>
            <person name="Yu S."/>
        </authorList>
    </citation>
    <scope>NUCLEOTIDE SEQUENCE</scope>
    <source>
        <strain evidence="4">LA-IB0</strain>
        <tissue evidence="4">Leaf</tissue>
    </source>
</reference>
<protein>
    <recommendedName>
        <fullName evidence="1">Ubiquitin receptor RAD23</fullName>
    </recommendedName>
    <alternativeName>
        <fullName evidence="1">DNA repair protein RAD23</fullName>
    </alternativeName>
</protein>
<keyword evidence="5" id="KW-1185">Reference proteome</keyword>
<dbReference type="SUPFAM" id="SSF54236">
    <property type="entry name" value="Ubiquitin-like"/>
    <property type="match status" value="1"/>
</dbReference>
<dbReference type="SMART" id="SM00165">
    <property type="entry name" value="UBA"/>
    <property type="match status" value="1"/>
</dbReference>
<comment type="similarity">
    <text evidence="1">Belongs to the RAD23 family.</text>
</comment>
<dbReference type="GO" id="GO:0031593">
    <property type="term" value="F:polyubiquitin modification-dependent protein binding"/>
    <property type="evidence" value="ECO:0007669"/>
    <property type="project" value="UniProtKB-UniRule"/>
</dbReference>
<dbReference type="CDD" id="cd01805">
    <property type="entry name" value="Ubl_Rad23"/>
    <property type="match status" value="1"/>
</dbReference>
<evidence type="ECO:0000313" key="4">
    <source>
        <dbReference type="EMBL" id="KAG8383831.1"/>
    </source>
</evidence>
<dbReference type="SUPFAM" id="SSF46934">
    <property type="entry name" value="UBA-like"/>
    <property type="match status" value="1"/>
</dbReference>
<dbReference type="Gene3D" id="3.10.20.90">
    <property type="entry name" value="Phosphatidylinositol 3-kinase Catalytic Subunit, Chain A, domain 1"/>
    <property type="match status" value="1"/>
</dbReference>
<dbReference type="Pfam" id="PF09280">
    <property type="entry name" value="XPC-binding"/>
    <property type="match status" value="1"/>
</dbReference>
<evidence type="ECO:0000313" key="5">
    <source>
        <dbReference type="Proteomes" id="UP000826271"/>
    </source>
</evidence>
<dbReference type="Pfam" id="PF00240">
    <property type="entry name" value="ubiquitin"/>
    <property type="match status" value="1"/>
</dbReference>
<dbReference type="GO" id="GO:0070628">
    <property type="term" value="F:proteasome binding"/>
    <property type="evidence" value="ECO:0007669"/>
    <property type="project" value="TreeGrafter"/>
</dbReference>
<dbReference type="PANTHER" id="PTHR10621:SF35">
    <property type="entry name" value="UBIQUITIN RECEPTOR RAD23C"/>
    <property type="match status" value="1"/>
</dbReference>
<keyword evidence="1" id="KW-0227">DNA damage</keyword>
<keyword evidence="1" id="KW-0234">DNA repair</keyword>
<sequence length="304" mass="33456">MKIMFETLQGKLFEIELEPQDTVEDVKKNIETVQGLPADQQMLIHGRIILEDGTTLEENKVSGKGIVFIMLSKAKKASSGGASTVSAAPLTTTPAVSAATQATPPAVASGGPDANPLDLFPQSQGLPNMGSNASAGTLDLVRNSRQFQELRTMVKGNPQILQHMLQELGKQNLNVVRLIQEYQADLIRLIKEPGQLVEEMPQDVTVTPEEREANESISFAFSSIVRFVYRTVFTSSFFEIIITTVRLSIGFLSGANLFFIEQNSILLEAMGFDRALMLKLFFACNNNEELAATYLLGHMHEFED</sequence>
<keyword evidence="1" id="KW-0963">Cytoplasm</keyword>
<dbReference type="GO" id="GO:0043161">
    <property type="term" value="P:proteasome-mediated ubiquitin-dependent protein catabolic process"/>
    <property type="evidence" value="ECO:0007669"/>
    <property type="project" value="UniProtKB-UniRule"/>
</dbReference>
<comment type="subcellular location">
    <subcellularLocation>
        <location evidence="1">Nucleus</location>
    </subcellularLocation>
    <subcellularLocation>
        <location evidence="1">Cytoplasm</location>
    </subcellularLocation>
</comment>